<dbReference type="PANTHER" id="PTHR34696:SF1">
    <property type="entry name" value="PHOSPHORIBOSYLFORMYLGLYCINAMIDINE SYNTHASE SUBUNIT PURS"/>
    <property type="match status" value="1"/>
</dbReference>
<keyword evidence="3 6" id="KW-0547">Nucleotide-binding</keyword>
<comment type="similarity">
    <text evidence="6">Belongs to the PurS family.</text>
</comment>
<name>A0A1L6R9F1_9LACO</name>
<proteinExistence type="inferred from homology"/>
<dbReference type="SUPFAM" id="SSF82697">
    <property type="entry name" value="PurS-like"/>
    <property type="match status" value="1"/>
</dbReference>
<gene>
    <name evidence="6" type="primary">purS</name>
    <name evidence="7" type="ORF">FOL01_0286</name>
</gene>
<dbReference type="InterPro" id="IPR003850">
    <property type="entry name" value="PurS"/>
</dbReference>
<evidence type="ECO:0000256" key="1">
    <source>
        <dbReference type="ARBA" id="ARBA00022490"/>
    </source>
</evidence>
<dbReference type="STRING" id="1631871.FOL01_0286"/>
<dbReference type="HAMAP" id="MF_01926">
    <property type="entry name" value="PurS"/>
    <property type="match status" value="1"/>
</dbReference>
<comment type="pathway">
    <text evidence="6">Purine metabolism; IMP biosynthesis via de novo pathway; 5-amino-1-(5-phospho-D-ribosyl)imidazole from N(2)-formyl-N(1)-(5-phospho-D-ribosyl)glycinamide: step 1/2.</text>
</comment>
<evidence type="ECO:0000256" key="4">
    <source>
        <dbReference type="ARBA" id="ARBA00022755"/>
    </source>
</evidence>
<dbReference type="Gene3D" id="3.30.1280.10">
    <property type="entry name" value="Phosphoribosylformylglycinamidine synthase subunit PurS"/>
    <property type="match status" value="1"/>
</dbReference>
<evidence type="ECO:0000256" key="6">
    <source>
        <dbReference type="HAMAP-Rule" id="MF_01926"/>
    </source>
</evidence>
<dbReference type="GO" id="GO:0005737">
    <property type="term" value="C:cytoplasm"/>
    <property type="evidence" value="ECO:0007669"/>
    <property type="project" value="UniProtKB-SubCell"/>
</dbReference>
<sequence length="87" mass="9977">MTVVKVFVNYKESILNPEAEAIKQALGRLGYDDIVDLKVGKSFELTFANQLSHAEIENEVNEICDRMLANFNMENYRYEISDSEAIQ</sequence>
<comment type="catalytic activity">
    <reaction evidence="6">
        <text>N(2)-formyl-N(1)-(5-phospho-beta-D-ribosyl)glycinamide + L-glutamine + ATP + H2O = 2-formamido-N(1)-(5-O-phospho-beta-D-ribosyl)acetamidine + L-glutamate + ADP + phosphate + H(+)</text>
        <dbReference type="Rhea" id="RHEA:17129"/>
        <dbReference type="ChEBI" id="CHEBI:15377"/>
        <dbReference type="ChEBI" id="CHEBI:15378"/>
        <dbReference type="ChEBI" id="CHEBI:29985"/>
        <dbReference type="ChEBI" id="CHEBI:30616"/>
        <dbReference type="ChEBI" id="CHEBI:43474"/>
        <dbReference type="ChEBI" id="CHEBI:58359"/>
        <dbReference type="ChEBI" id="CHEBI:147286"/>
        <dbReference type="ChEBI" id="CHEBI:147287"/>
        <dbReference type="ChEBI" id="CHEBI:456216"/>
        <dbReference type="EC" id="6.3.5.3"/>
    </reaction>
</comment>
<keyword evidence="1 6" id="KW-0963">Cytoplasm</keyword>
<dbReference type="NCBIfam" id="NF004630">
    <property type="entry name" value="PRK05974.1"/>
    <property type="match status" value="1"/>
</dbReference>
<dbReference type="Pfam" id="PF02700">
    <property type="entry name" value="PurS"/>
    <property type="match status" value="1"/>
</dbReference>
<dbReference type="NCBIfam" id="TIGR00302">
    <property type="entry name" value="phosphoribosylformylglycinamidine synthase subunit PurS"/>
    <property type="match status" value="1"/>
</dbReference>
<comment type="subcellular location">
    <subcellularLocation>
        <location evidence="6">Cytoplasm</location>
    </subcellularLocation>
</comment>
<organism evidence="7 8">
    <name type="scientific">Weissella jogaejeotgali</name>
    <dbReference type="NCBI Taxonomy" id="1631871"/>
    <lineage>
        <taxon>Bacteria</taxon>
        <taxon>Bacillati</taxon>
        <taxon>Bacillota</taxon>
        <taxon>Bacilli</taxon>
        <taxon>Lactobacillales</taxon>
        <taxon>Lactobacillaceae</taxon>
        <taxon>Weissella</taxon>
    </lineage>
</organism>
<dbReference type="EMBL" id="CP014332">
    <property type="protein sequence ID" value="APS41145.1"/>
    <property type="molecule type" value="Genomic_DNA"/>
</dbReference>
<reference evidence="7 8" key="1">
    <citation type="submission" date="2016-02" db="EMBL/GenBank/DDBJ databases">
        <title>Complete Genome Sequence of Weissella jogaejeotgali FOL01.</title>
        <authorList>
            <person name="Lee J.-H."/>
            <person name="Ku H.-J."/>
        </authorList>
    </citation>
    <scope>NUCLEOTIDE SEQUENCE [LARGE SCALE GENOMIC DNA]</scope>
    <source>
        <strain evidence="7 8">FOL01</strain>
    </source>
</reference>
<evidence type="ECO:0000256" key="5">
    <source>
        <dbReference type="ARBA" id="ARBA00022840"/>
    </source>
</evidence>
<dbReference type="AlphaFoldDB" id="A0A1L6R9F1"/>
<dbReference type="Proteomes" id="UP000185473">
    <property type="component" value="Chromosome"/>
</dbReference>
<dbReference type="KEGG" id="wjo:FOL01_0286"/>
<dbReference type="GO" id="GO:0004642">
    <property type="term" value="F:phosphoribosylformylglycinamidine synthase activity"/>
    <property type="evidence" value="ECO:0007669"/>
    <property type="project" value="UniProtKB-UniRule"/>
</dbReference>
<keyword evidence="4 6" id="KW-0658">Purine biosynthesis</keyword>
<dbReference type="UniPathway" id="UPA00074">
    <property type="reaction ID" value="UER00128"/>
</dbReference>
<evidence type="ECO:0000313" key="7">
    <source>
        <dbReference type="EMBL" id="APS41145.1"/>
    </source>
</evidence>
<keyword evidence="8" id="KW-1185">Reference proteome</keyword>
<dbReference type="OrthoDB" id="9799101at2"/>
<comment type="subunit">
    <text evidence="6">Part of the FGAM synthase complex composed of 1 PurL, 1 PurQ and 2 PurS subunits.</text>
</comment>
<dbReference type="GO" id="GO:0006189">
    <property type="term" value="P:'de novo' IMP biosynthetic process"/>
    <property type="evidence" value="ECO:0007669"/>
    <property type="project" value="UniProtKB-UniRule"/>
</dbReference>
<evidence type="ECO:0000313" key="8">
    <source>
        <dbReference type="Proteomes" id="UP000185473"/>
    </source>
</evidence>
<dbReference type="EC" id="6.3.5.3" evidence="6"/>
<protein>
    <recommendedName>
        <fullName evidence="6">Phosphoribosylformylglycinamidine synthase subunit PurS</fullName>
        <shortName evidence="6">FGAM synthase</shortName>
        <ecNumber evidence="6">6.3.5.3</ecNumber>
    </recommendedName>
    <alternativeName>
        <fullName evidence="6">Formylglycinamide ribonucleotide amidotransferase subunit III</fullName>
        <shortName evidence="6">FGAR amidotransferase III</shortName>
        <shortName evidence="6">FGAR-AT III</shortName>
    </alternativeName>
    <alternativeName>
        <fullName evidence="6">Phosphoribosylformylglycinamidine synthase subunit III</fullName>
    </alternativeName>
</protein>
<dbReference type="GO" id="GO:0005524">
    <property type="term" value="F:ATP binding"/>
    <property type="evidence" value="ECO:0007669"/>
    <property type="project" value="UniProtKB-UniRule"/>
</dbReference>
<dbReference type="InterPro" id="IPR036604">
    <property type="entry name" value="PurS-like_sf"/>
</dbReference>
<comment type="function">
    <text evidence="6">Part of the phosphoribosylformylglycinamidine synthase complex involved in the purines biosynthetic pathway. Catalyzes the ATP-dependent conversion of formylglycinamide ribonucleotide (FGAR) and glutamine to yield formylglycinamidine ribonucleotide (FGAM) and glutamate. The FGAM synthase complex is composed of three subunits. PurQ produces an ammonia molecule by converting glutamine to glutamate. PurL transfers the ammonia molecule to FGAR to form FGAM in an ATP-dependent manner. PurS interacts with PurQ and PurL and is thought to assist in the transfer of the ammonia molecule from PurQ to PurL.</text>
</comment>
<evidence type="ECO:0000256" key="3">
    <source>
        <dbReference type="ARBA" id="ARBA00022741"/>
    </source>
</evidence>
<dbReference type="PANTHER" id="PTHR34696">
    <property type="entry name" value="PHOSPHORIBOSYLFORMYLGLYCINAMIDINE SYNTHASE SUBUNIT PURS"/>
    <property type="match status" value="1"/>
</dbReference>
<evidence type="ECO:0000256" key="2">
    <source>
        <dbReference type="ARBA" id="ARBA00022598"/>
    </source>
</evidence>
<keyword evidence="2 6" id="KW-0436">Ligase</keyword>
<keyword evidence="5 6" id="KW-0067">ATP-binding</keyword>
<accession>A0A1L6R9F1</accession>
<dbReference type="RefSeq" id="WP_075268987.1">
    <property type="nucleotide sequence ID" value="NZ_CP014332.1"/>
</dbReference>